<organism evidence="1 2">
    <name type="scientific">Pleurodeles waltl</name>
    <name type="common">Iberian ribbed newt</name>
    <dbReference type="NCBI Taxonomy" id="8319"/>
    <lineage>
        <taxon>Eukaryota</taxon>
        <taxon>Metazoa</taxon>
        <taxon>Chordata</taxon>
        <taxon>Craniata</taxon>
        <taxon>Vertebrata</taxon>
        <taxon>Euteleostomi</taxon>
        <taxon>Amphibia</taxon>
        <taxon>Batrachia</taxon>
        <taxon>Caudata</taxon>
        <taxon>Salamandroidea</taxon>
        <taxon>Salamandridae</taxon>
        <taxon>Pleurodelinae</taxon>
        <taxon>Pleurodeles</taxon>
    </lineage>
</organism>
<keyword evidence="2" id="KW-1185">Reference proteome</keyword>
<reference evidence="1" key="1">
    <citation type="journal article" date="2022" name="bioRxiv">
        <title>Sequencing and chromosome-scale assembly of the giantPleurodeles waltlgenome.</title>
        <authorList>
            <person name="Brown T."/>
            <person name="Elewa A."/>
            <person name="Iarovenko S."/>
            <person name="Subramanian E."/>
            <person name="Araus A.J."/>
            <person name="Petzold A."/>
            <person name="Susuki M."/>
            <person name="Suzuki K.-i.T."/>
            <person name="Hayashi T."/>
            <person name="Toyoda A."/>
            <person name="Oliveira C."/>
            <person name="Osipova E."/>
            <person name="Leigh N.D."/>
            <person name="Simon A."/>
            <person name="Yun M.H."/>
        </authorList>
    </citation>
    <scope>NUCLEOTIDE SEQUENCE</scope>
    <source>
        <strain evidence="1">20211129_DDA</strain>
        <tissue evidence="1">Liver</tissue>
    </source>
</reference>
<proteinExistence type="predicted"/>
<protein>
    <submittedName>
        <fullName evidence="1">Uncharacterized protein</fullName>
    </submittedName>
</protein>
<sequence length="477" mass="54898">MTQDGLPDMEVEHHTSTLQDVLQAIAASWEALELKIDALRVRSTLLRDISVAESKLRSLESDRPGHPDLEPKLQEAQEEVAEHTDRLCSFDYKAYTEKMHAEGDRAERLLAPLASPAHRASDSEIKREYRGAPGGEPHSSNTYHLNYIICVSFDRKEYPPFRLLNMAFFDDNRDTLAAELFSKKPLAPRTTDPTPSTQGLRQKFIKLERLRKQELARWWDITTLKRYLEIKQVPRGLRVIIFPSFEDLDPDLLGEWEHLISSTSFSMINILIKHSDRKRTKLLLDITSLEEEIKNLNLPEATDKNYTIMREILTGYQLYIKDKKMRKLVRDDNDYKNGRIYTFARKSLLDLAFTGQLTTTLLLGVRSTLLRDISVAESKLRSLESDRPGHPDLEPKLQEAQEEVAEHTDRLCSFDYKAYTEKMHAEGDRAGRLLAPLASPAHRASDSEIKREYRGAPGVIVRDKRQLCLFLPYLLLL</sequence>
<comment type="caution">
    <text evidence="1">The sequence shown here is derived from an EMBL/GenBank/DDBJ whole genome shotgun (WGS) entry which is preliminary data.</text>
</comment>
<evidence type="ECO:0000313" key="2">
    <source>
        <dbReference type="Proteomes" id="UP001066276"/>
    </source>
</evidence>
<dbReference type="EMBL" id="JANPWB010000011">
    <property type="protein sequence ID" value="KAJ1126318.1"/>
    <property type="molecule type" value="Genomic_DNA"/>
</dbReference>
<evidence type="ECO:0000313" key="1">
    <source>
        <dbReference type="EMBL" id="KAJ1126318.1"/>
    </source>
</evidence>
<gene>
    <name evidence="1" type="ORF">NDU88_004726</name>
</gene>
<accession>A0AAV7PIC8</accession>
<dbReference type="AlphaFoldDB" id="A0AAV7PIC8"/>
<dbReference type="Proteomes" id="UP001066276">
    <property type="component" value="Chromosome 7"/>
</dbReference>
<name>A0AAV7PIC8_PLEWA</name>